<comment type="caution">
    <text evidence="1">The sequence shown here is derived from an EMBL/GenBank/DDBJ whole genome shotgun (WGS) entry which is preliminary data.</text>
</comment>
<protein>
    <submittedName>
        <fullName evidence="1">Uncharacterized protein</fullName>
    </submittedName>
</protein>
<dbReference type="Proteomes" id="UP000812961">
    <property type="component" value="Unassembled WGS sequence"/>
</dbReference>
<proteinExistence type="predicted"/>
<dbReference type="RefSeq" id="WP_220251328.1">
    <property type="nucleotide sequence ID" value="NZ_JAICCF010000003.1"/>
</dbReference>
<sequence length="122" mass="13751">MLLRVFILLSGMCLPARNNPSSFQGYDFSGTYKYEVKDTPYGNFAGSIKLAKGKEGYKVEIVNNKGEQFSARIVHLRDTRIILATNFEHSDAMLYGYFKGDSLSARIEAKGDPFLYKLVAHK</sequence>
<accession>A0ABS7GEB3</accession>
<evidence type="ECO:0000313" key="1">
    <source>
        <dbReference type="EMBL" id="MBW8686004.1"/>
    </source>
</evidence>
<gene>
    <name evidence="1" type="ORF">K1Y79_16815</name>
</gene>
<dbReference type="EMBL" id="JAICCF010000003">
    <property type="protein sequence ID" value="MBW8686004.1"/>
    <property type="molecule type" value="Genomic_DNA"/>
</dbReference>
<evidence type="ECO:0000313" key="2">
    <source>
        <dbReference type="Proteomes" id="UP000812961"/>
    </source>
</evidence>
<organism evidence="1 2">
    <name type="scientific">Chitinophaga rhizophila</name>
    <dbReference type="NCBI Taxonomy" id="2866212"/>
    <lineage>
        <taxon>Bacteria</taxon>
        <taxon>Pseudomonadati</taxon>
        <taxon>Bacteroidota</taxon>
        <taxon>Chitinophagia</taxon>
        <taxon>Chitinophagales</taxon>
        <taxon>Chitinophagaceae</taxon>
        <taxon>Chitinophaga</taxon>
    </lineage>
</organism>
<reference evidence="1 2" key="1">
    <citation type="submission" date="2021-08" db="EMBL/GenBank/DDBJ databases">
        <title>The genome sequence of Chitinophaga sp. B61.</title>
        <authorList>
            <person name="Zhang X."/>
        </authorList>
    </citation>
    <scope>NUCLEOTIDE SEQUENCE [LARGE SCALE GENOMIC DNA]</scope>
    <source>
        <strain evidence="1 2">B61</strain>
    </source>
</reference>
<keyword evidence="2" id="KW-1185">Reference proteome</keyword>
<name>A0ABS7GEB3_9BACT</name>